<dbReference type="EMBL" id="CT868037">
    <property type="protein sequence ID" value="CAK65242.1"/>
    <property type="molecule type" value="Genomic_DNA"/>
</dbReference>
<feature type="transmembrane region" description="Helical" evidence="1">
    <location>
        <begin position="119"/>
        <end position="145"/>
    </location>
</feature>
<reference evidence="2 3" key="1">
    <citation type="journal article" date="2006" name="Nature">
        <title>Global trends of whole-genome duplications revealed by the ciliate Paramecium tetraurelia.</title>
        <authorList>
            <consortium name="Genoscope"/>
            <person name="Aury J.-M."/>
            <person name="Jaillon O."/>
            <person name="Duret L."/>
            <person name="Noel B."/>
            <person name="Jubin C."/>
            <person name="Porcel B.M."/>
            <person name="Segurens B."/>
            <person name="Daubin V."/>
            <person name="Anthouard V."/>
            <person name="Aiach N."/>
            <person name="Arnaiz O."/>
            <person name="Billaut A."/>
            <person name="Beisson J."/>
            <person name="Blanc I."/>
            <person name="Bouhouche K."/>
            <person name="Camara F."/>
            <person name="Duharcourt S."/>
            <person name="Guigo R."/>
            <person name="Gogendeau D."/>
            <person name="Katinka M."/>
            <person name="Keller A.-M."/>
            <person name="Kissmehl R."/>
            <person name="Klotz C."/>
            <person name="Koll F."/>
            <person name="Le Moue A."/>
            <person name="Lepere C."/>
            <person name="Malinsky S."/>
            <person name="Nowacki M."/>
            <person name="Nowak J.K."/>
            <person name="Plattner H."/>
            <person name="Poulain J."/>
            <person name="Ruiz F."/>
            <person name="Serrano V."/>
            <person name="Zagulski M."/>
            <person name="Dessen P."/>
            <person name="Betermier M."/>
            <person name="Weissenbach J."/>
            <person name="Scarpelli C."/>
            <person name="Schachter V."/>
            <person name="Sperling L."/>
            <person name="Meyer E."/>
            <person name="Cohen J."/>
            <person name="Wincker P."/>
        </authorList>
    </citation>
    <scope>NUCLEOTIDE SEQUENCE [LARGE SCALE GENOMIC DNA]</scope>
    <source>
        <strain evidence="2 3">Stock d4-2</strain>
    </source>
</reference>
<protein>
    <submittedName>
        <fullName evidence="2">Uncharacterized protein</fullName>
    </submittedName>
</protein>
<gene>
    <name evidence="2" type="ORF">GSPATT00034720001</name>
</gene>
<feature type="transmembrane region" description="Helical" evidence="1">
    <location>
        <begin position="166"/>
        <end position="192"/>
    </location>
</feature>
<keyword evidence="1" id="KW-1133">Transmembrane helix</keyword>
<feature type="transmembrane region" description="Helical" evidence="1">
    <location>
        <begin position="85"/>
        <end position="107"/>
    </location>
</feature>
<keyword evidence="3" id="KW-1185">Reference proteome</keyword>
<dbReference type="OMA" id="SICYLTI"/>
<dbReference type="KEGG" id="ptm:GSPATT00034720001"/>
<evidence type="ECO:0000313" key="3">
    <source>
        <dbReference type="Proteomes" id="UP000000600"/>
    </source>
</evidence>
<sequence>MQSKFWWKITNKEYIRLLLSAFFGAIICLLSTTIGNFILIEIRFNLIFSAYFGFTFLITGVYILIRTKIFMNTNHITQWTLKQKYLVCFASVIIASGLICFCLYFDKKWHEGLNYFTKIPLYIILGVSLSSSICYLTIDLINFIFSFSQNVQNRTIVETPNQIISFIYISSLIGFLQGLLFSSLDIEVYLVYQYQDVENKTILVGLILFEELLLIPFILVLGCVGGFLNEYLRIKGSHLQSYTFEPIQDPFTDEI</sequence>
<dbReference type="GeneID" id="5018424"/>
<evidence type="ECO:0000256" key="1">
    <source>
        <dbReference type="SAM" id="Phobius"/>
    </source>
</evidence>
<dbReference type="InParanoid" id="A0C375"/>
<accession>A0C375</accession>
<feature type="transmembrane region" description="Helical" evidence="1">
    <location>
        <begin position="212"/>
        <end position="232"/>
    </location>
</feature>
<dbReference type="HOGENOM" id="CLU_083505_1_0_1"/>
<dbReference type="RefSeq" id="XP_001432639.1">
    <property type="nucleotide sequence ID" value="XM_001432602.1"/>
</dbReference>
<feature type="transmembrane region" description="Helical" evidence="1">
    <location>
        <begin position="46"/>
        <end position="65"/>
    </location>
</feature>
<feature type="transmembrane region" description="Helical" evidence="1">
    <location>
        <begin position="21"/>
        <end position="40"/>
    </location>
</feature>
<dbReference type="OrthoDB" id="443651at2759"/>
<dbReference type="Proteomes" id="UP000000600">
    <property type="component" value="Unassembled WGS sequence"/>
</dbReference>
<keyword evidence="1" id="KW-0812">Transmembrane</keyword>
<dbReference type="AlphaFoldDB" id="A0C375"/>
<evidence type="ECO:0000313" key="2">
    <source>
        <dbReference type="EMBL" id="CAK65242.1"/>
    </source>
</evidence>
<keyword evidence="1" id="KW-0472">Membrane</keyword>
<name>A0C375_PARTE</name>
<organism evidence="2 3">
    <name type="scientific">Paramecium tetraurelia</name>
    <dbReference type="NCBI Taxonomy" id="5888"/>
    <lineage>
        <taxon>Eukaryota</taxon>
        <taxon>Sar</taxon>
        <taxon>Alveolata</taxon>
        <taxon>Ciliophora</taxon>
        <taxon>Intramacronucleata</taxon>
        <taxon>Oligohymenophorea</taxon>
        <taxon>Peniculida</taxon>
        <taxon>Parameciidae</taxon>
        <taxon>Paramecium</taxon>
    </lineage>
</organism>
<proteinExistence type="predicted"/>